<dbReference type="Proteomes" id="UP000464186">
    <property type="component" value="Chromosome"/>
</dbReference>
<evidence type="ECO:0000313" key="6">
    <source>
        <dbReference type="Proteomes" id="UP000464186"/>
    </source>
</evidence>
<feature type="compositionally biased region" description="Low complexity" evidence="2">
    <location>
        <begin position="73"/>
        <end position="90"/>
    </location>
</feature>
<dbReference type="InterPro" id="IPR050922">
    <property type="entry name" value="LytR/CpsA/Psr_CW_biosynth"/>
</dbReference>
<sequence length="365" mass="37843">MGILSAHPGTAYPGKSARRGGHVRAILLVLLALAILIPASAGAYLVRIFDSQTTRISNAFPDESTRPQPSVPGTANGTGTAAVGSAPSSASGRSLNILVMGSDSRSATTGEATSGASSDQRADTLMLVHIPADRSKIYSISVMRDLWVGVPDHGTAKINAALAYGGVPLMVQTVESIFGQRIDHVVLIDFQGFVGMTDALGGVEVNIPAPLVPYHNQISFPAGPMTLDGKSALEFVRERYAFADGDYQRVRNQQAFAKALLAKNLSADTLLNPLKVNNVVSAMAPFISVDSGLDAATLAGLAVELKNVRPSDMVMFTLPTRGTGTSADGQSIVLTDPASISAISAAMAADTLGDYVAANGLQHGN</sequence>
<organism evidence="5 6">
    <name type="scientific">Pseudarthrobacter psychrotolerans</name>
    <dbReference type="NCBI Taxonomy" id="2697569"/>
    <lineage>
        <taxon>Bacteria</taxon>
        <taxon>Bacillati</taxon>
        <taxon>Actinomycetota</taxon>
        <taxon>Actinomycetes</taxon>
        <taxon>Micrococcales</taxon>
        <taxon>Micrococcaceae</taxon>
        <taxon>Pseudarthrobacter</taxon>
    </lineage>
</organism>
<dbReference type="NCBIfam" id="TIGR00350">
    <property type="entry name" value="lytR_cpsA_psr"/>
    <property type="match status" value="1"/>
</dbReference>
<feature type="region of interest" description="Disordered" evidence="2">
    <location>
        <begin position="59"/>
        <end position="90"/>
    </location>
</feature>
<reference evidence="5 6" key="1">
    <citation type="submission" date="2020-01" db="EMBL/GenBank/DDBJ databases">
        <title>Pseudarthrobacter psychrotolerans sp. nov., isolated from antarctic soil.</title>
        <authorList>
            <person name="Shin Y."/>
            <person name="Park W."/>
        </authorList>
    </citation>
    <scope>NUCLEOTIDE SEQUENCE [LARGE SCALE GENOMIC DNA]</scope>
    <source>
        <strain evidence="5 6">YJ56</strain>
    </source>
</reference>
<dbReference type="EMBL" id="CP047898">
    <property type="protein sequence ID" value="QHK20238.1"/>
    <property type="molecule type" value="Genomic_DNA"/>
</dbReference>
<comment type="similarity">
    <text evidence="1">Belongs to the LytR/CpsA/Psr (LCP) family.</text>
</comment>
<dbReference type="InterPro" id="IPR004474">
    <property type="entry name" value="LytR_CpsA_psr"/>
</dbReference>
<keyword evidence="6" id="KW-1185">Reference proteome</keyword>
<feature type="transmembrane region" description="Helical" evidence="3">
    <location>
        <begin position="25"/>
        <end position="46"/>
    </location>
</feature>
<evidence type="ECO:0000313" key="5">
    <source>
        <dbReference type="EMBL" id="QHK20238.1"/>
    </source>
</evidence>
<feature type="domain" description="Cell envelope-related transcriptional attenuator" evidence="4">
    <location>
        <begin position="121"/>
        <end position="263"/>
    </location>
</feature>
<keyword evidence="3" id="KW-1133">Transmembrane helix</keyword>
<dbReference type="PANTHER" id="PTHR33392">
    <property type="entry name" value="POLYISOPRENYL-TEICHOIC ACID--PEPTIDOGLYCAN TEICHOIC ACID TRANSFERASE TAGU"/>
    <property type="match status" value="1"/>
</dbReference>
<dbReference type="PANTHER" id="PTHR33392:SF6">
    <property type="entry name" value="POLYISOPRENYL-TEICHOIC ACID--PEPTIDOGLYCAN TEICHOIC ACID TRANSFERASE TAGU"/>
    <property type="match status" value="1"/>
</dbReference>
<evidence type="ECO:0000256" key="1">
    <source>
        <dbReference type="ARBA" id="ARBA00006068"/>
    </source>
</evidence>
<evidence type="ECO:0000259" key="4">
    <source>
        <dbReference type="Pfam" id="PF03816"/>
    </source>
</evidence>
<protein>
    <submittedName>
        <fullName evidence="5">LytR family transcriptional regulator</fullName>
    </submittedName>
</protein>
<dbReference type="Gene3D" id="3.40.630.190">
    <property type="entry name" value="LCP protein"/>
    <property type="match status" value="1"/>
</dbReference>
<name>A0A6P1NLR2_9MICC</name>
<dbReference type="KEGG" id="psey:GU243_11415"/>
<gene>
    <name evidence="5" type="ORF">GU243_11415</name>
</gene>
<proteinExistence type="inferred from homology"/>
<evidence type="ECO:0000256" key="2">
    <source>
        <dbReference type="SAM" id="MobiDB-lite"/>
    </source>
</evidence>
<keyword evidence="3" id="KW-0472">Membrane</keyword>
<keyword evidence="3" id="KW-0812">Transmembrane</keyword>
<evidence type="ECO:0000256" key="3">
    <source>
        <dbReference type="SAM" id="Phobius"/>
    </source>
</evidence>
<accession>A0A6P1NLR2</accession>
<dbReference type="Pfam" id="PF03816">
    <property type="entry name" value="LytR_cpsA_psr"/>
    <property type="match status" value="1"/>
</dbReference>
<dbReference type="AlphaFoldDB" id="A0A6P1NLR2"/>